<reference evidence="2 3" key="1">
    <citation type="submission" date="2018-06" db="EMBL/GenBank/DDBJ databases">
        <title>Genomic Encyclopedia of Archaeal and Bacterial Type Strains, Phase II (KMG-II): from individual species to whole genera.</title>
        <authorList>
            <person name="Goeker M."/>
        </authorList>
    </citation>
    <scope>NUCLEOTIDE SEQUENCE [LARGE SCALE GENOMIC DNA]</scope>
    <source>
        <strain evidence="2 3">DSM 18774</strain>
    </source>
</reference>
<dbReference type="EMBL" id="QKZS01000011">
    <property type="protein sequence ID" value="PZX50759.1"/>
    <property type="molecule type" value="Genomic_DNA"/>
</dbReference>
<evidence type="ECO:0000259" key="1">
    <source>
        <dbReference type="PROSITE" id="PS51747"/>
    </source>
</evidence>
<protein>
    <submittedName>
        <fullName evidence="2">tRNA(Adenine34) deaminase</fullName>
    </submittedName>
</protein>
<gene>
    <name evidence="2" type="ORF">LX76_03298</name>
</gene>
<evidence type="ECO:0000313" key="2">
    <source>
        <dbReference type="EMBL" id="PZX50759.1"/>
    </source>
</evidence>
<accession>A0A2W7R954</accession>
<sequence>MDQKAQASAGPSADERSAMNEAIDRALRAARESGKSGIAATVLKAGKVVATGENEVHLQCDPTQHAEMVAITRAAQVLGTTDLTGCVLISTLQPCEMCLSAFRFARMERVIFAATQAKVPEKYFAFPHLRLDDFQRGTNFTFVAGVGEELVLHLYATGDE</sequence>
<dbReference type="AlphaFoldDB" id="A0A2W7R954"/>
<dbReference type="Pfam" id="PF00383">
    <property type="entry name" value="dCMP_cyt_deam_1"/>
    <property type="match status" value="1"/>
</dbReference>
<dbReference type="InterPro" id="IPR016193">
    <property type="entry name" value="Cytidine_deaminase-like"/>
</dbReference>
<dbReference type="PANTHER" id="PTHR11079">
    <property type="entry name" value="CYTOSINE DEAMINASE FAMILY MEMBER"/>
    <property type="match status" value="1"/>
</dbReference>
<feature type="domain" description="CMP/dCMP-type deaminase" evidence="1">
    <location>
        <begin position="13"/>
        <end position="137"/>
    </location>
</feature>
<dbReference type="PROSITE" id="PS51747">
    <property type="entry name" value="CYT_DCMP_DEAMINASES_2"/>
    <property type="match status" value="1"/>
</dbReference>
<comment type="caution">
    <text evidence="2">The sequence shown here is derived from an EMBL/GenBank/DDBJ whole genome shotgun (WGS) entry which is preliminary data.</text>
</comment>
<dbReference type="SUPFAM" id="SSF53927">
    <property type="entry name" value="Cytidine deaminase-like"/>
    <property type="match status" value="1"/>
</dbReference>
<dbReference type="InterPro" id="IPR002125">
    <property type="entry name" value="CMP_dCMP_dom"/>
</dbReference>
<dbReference type="CDD" id="cd01285">
    <property type="entry name" value="nucleoside_deaminase"/>
    <property type="match status" value="1"/>
</dbReference>
<dbReference type="Proteomes" id="UP000249538">
    <property type="component" value="Unassembled WGS sequence"/>
</dbReference>
<dbReference type="PANTHER" id="PTHR11079:SF162">
    <property type="entry name" value="RIBOFLAVIN BIOSYNTHESIS PROTEIN PYRD, CHLOROPLASTIC"/>
    <property type="match status" value="1"/>
</dbReference>
<organism evidence="2 3">
    <name type="scientific">Cereibacter changlensis</name>
    <dbReference type="NCBI Taxonomy" id="402884"/>
    <lineage>
        <taxon>Bacteria</taxon>
        <taxon>Pseudomonadati</taxon>
        <taxon>Pseudomonadota</taxon>
        <taxon>Alphaproteobacteria</taxon>
        <taxon>Rhodobacterales</taxon>
        <taxon>Paracoccaceae</taxon>
        <taxon>Cereibacter</taxon>
    </lineage>
</organism>
<dbReference type="RefSeq" id="WP_170139684.1">
    <property type="nucleotide sequence ID" value="NZ_QKZS01000011.1"/>
</dbReference>
<name>A0A2W7R954_9RHOB</name>
<dbReference type="Gene3D" id="3.40.140.10">
    <property type="entry name" value="Cytidine Deaminase, domain 2"/>
    <property type="match status" value="1"/>
</dbReference>
<proteinExistence type="predicted"/>
<dbReference type="GO" id="GO:0003824">
    <property type="term" value="F:catalytic activity"/>
    <property type="evidence" value="ECO:0007669"/>
    <property type="project" value="InterPro"/>
</dbReference>
<evidence type="ECO:0000313" key="3">
    <source>
        <dbReference type="Proteomes" id="UP000249538"/>
    </source>
</evidence>